<evidence type="ECO:0000313" key="4">
    <source>
        <dbReference type="Proteomes" id="UP000185469"/>
    </source>
</evidence>
<evidence type="ECO:0000256" key="2">
    <source>
        <dbReference type="SAM" id="MobiDB-lite"/>
    </source>
</evidence>
<proteinExistence type="predicted"/>
<feature type="coiled-coil region" evidence="1">
    <location>
        <begin position="361"/>
        <end position="414"/>
    </location>
</feature>
<dbReference type="AlphaFoldDB" id="A0A1L7CXS9"/>
<dbReference type="STRING" id="1437874.CSPHI_05640"/>
<organism evidence="3 4">
    <name type="scientific">Corynebacterium sphenisci DSM 44792</name>
    <dbReference type="NCBI Taxonomy" id="1437874"/>
    <lineage>
        <taxon>Bacteria</taxon>
        <taxon>Bacillati</taxon>
        <taxon>Actinomycetota</taxon>
        <taxon>Actinomycetes</taxon>
        <taxon>Mycobacteriales</taxon>
        <taxon>Corynebacteriaceae</taxon>
        <taxon>Corynebacterium</taxon>
    </lineage>
</organism>
<evidence type="ECO:0000313" key="3">
    <source>
        <dbReference type="EMBL" id="APT90607.1"/>
    </source>
</evidence>
<feature type="compositionally biased region" description="Pro residues" evidence="2">
    <location>
        <begin position="9"/>
        <end position="23"/>
    </location>
</feature>
<reference evidence="3 4" key="1">
    <citation type="submission" date="2014-08" db="EMBL/GenBank/DDBJ databases">
        <title>Complete genome sequence of Corynebacterium sphenisci CECT 5990(T) (=DSM 44792(T)), isolated from healthy wild penguins.</title>
        <authorList>
            <person name="Ruckert C."/>
            <person name="Albersmeier A."/>
            <person name="Winkler A."/>
            <person name="Kalinowski J."/>
        </authorList>
    </citation>
    <scope>NUCLEOTIDE SEQUENCE [LARGE SCALE GENOMIC DNA]</scope>
    <source>
        <strain evidence="3 4">DSM 44792</strain>
    </source>
</reference>
<dbReference type="KEGG" id="csph:CSPHI_05640"/>
<dbReference type="RefSeq" id="WP_075691857.1">
    <property type="nucleotide sequence ID" value="NZ_CP009248.1"/>
</dbReference>
<dbReference type="InterPro" id="IPR007139">
    <property type="entry name" value="DUF349"/>
</dbReference>
<evidence type="ECO:0000256" key="1">
    <source>
        <dbReference type="SAM" id="Coils"/>
    </source>
</evidence>
<dbReference type="EMBL" id="CP009248">
    <property type="protein sequence ID" value="APT90607.1"/>
    <property type="molecule type" value="Genomic_DNA"/>
</dbReference>
<name>A0A1L7CXS9_9CORY</name>
<dbReference type="Pfam" id="PF03993">
    <property type="entry name" value="DUF349"/>
    <property type="match status" value="3"/>
</dbReference>
<dbReference type="Proteomes" id="UP000185469">
    <property type="component" value="Chromosome"/>
</dbReference>
<dbReference type="OrthoDB" id="5422202at2"/>
<accession>A0A1L7CXS9</accession>
<keyword evidence="1" id="KW-0175">Coiled coil</keyword>
<feature type="region of interest" description="Disordered" evidence="2">
    <location>
        <begin position="1"/>
        <end position="48"/>
    </location>
</feature>
<gene>
    <name evidence="3" type="ORF">CSPHI_05640</name>
</gene>
<protein>
    <submittedName>
        <fullName evidence="3">DNA repair ATPase</fullName>
    </submittedName>
</protein>
<keyword evidence="4" id="KW-1185">Reference proteome</keyword>
<sequence length="445" mass="49320">MTDGTHRPTPGPRPGPRPGPGPAPAAARTPAAPPAPAPEPDPDTWGRVDEAGNVFLRTAEGERQIGSWQAGEPAEALAHYANRYRDLATEVVVLESRLRTHPEEAARIAGDARTIREGLATAAVIGDLGALDARLEKVIDAAAGAGERVKRDKAARREKAIARKEALAAEAEELAEHSTEWKAAGDRIRAILEEWRTIRGIDRRTDDALWKRYARARDAFNRRRGAHFAELDRHRAAAKRAKEELIGEAEALQDSTDWGATAAAYRELMTRWKAAGRAPKDVDDRLWARFKAAQDRFFTARNAVTEQRDREFEANAEAKEALLAEYGPRIRPEEDLDAARAELRALQDKWEAVGFVPRGRVREFESRIAELERRVAEAADARWRRTDPEAQARVAQFESRAAEFAAEAERLAAAGAPEQKIAAARDSAAQWRDWADTARRALEEG</sequence>